<dbReference type="AlphaFoldDB" id="A0A6N3X649"/>
<dbReference type="InterPro" id="IPR039442">
    <property type="entry name" value="Mrr-like_dom"/>
</dbReference>
<evidence type="ECO:0000313" key="3">
    <source>
        <dbReference type="Proteomes" id="UP000035054"/>
    </source>
</evidence>
<dbReference type="Proteomes" id="UP000035054">
    <property type="component" value="Unassembled WGS sequence"/>
</dbReference>
<evidence type="ECO:0000259" key="1">
    <source>
        <dbReference type="Pfam" id="PF13156"/>
    </source>
</evidence>
<feature type="non-terminal residue" evidence="2">
    <location>
        <position position="84"/>
    </location>
</feature>
<sequence length="84" mass="9470">MHPLDEILKTWRQEAAQASFSRSRDMGTAFEELCLAFLTHDPVQAAQFRTVEFYGEWARQRGLTAGDHGIDLVAELKDEPGAYA</sequence>
<protein>
    <recommendedName>
        <fullName evidence="1">Mrr-like domain-containing protein</fullName>
    </recommendedName>
</protein>
<feature type="domain" description="Mrr-like" evidence="1">
    <location>
        <begin position="40"/>
        <end position="79"/>
    </location>
</feature>
<gene>
    <name evidence="2" type="ORF">TH68_10590</name>
</gene>
<accession>A0A6N3X649</accession>
<comment type="caution">
    <text evidence="2">The sequence shown here is derived from an EMBL/GenBank/DDBJ whole genome shotgun (WGS) entry which is preliminary data.</text>
</comment>
<dbReference type="EMBL" id="JXUO01000315">
    <property type="protein sequence ID" value="KKZ10516.1"/>
    <property type="molecule type" value="Genomic_DNA"/>
</dbReference>
<organism evidence="2 3">
    <name type="scientific">Candidatus Synechococcus spongiarum 142</name>
    <dbReference type="NCBI Taxonomy" id="1608213"/>
    <lineage>
        <taxon>Bacteria</taxon>
        <taxon>Bacillati</taxon>
        <taxon>Cyanobacteriota</taxon>
        <taxon>Cyanophyceae</taxon>
        <taxon>Synechococcales</taxon>
        <taxon>Synechococcaceae</taxon>
        <taxon>Synechococcus</taxon>
    </lineage>
</organism>
<dbReference type="Pfam" id="PF13156">
    <property type="entry name" value="Mrr_cat_2"/>
    <property type="match status" value="1"/>
</dbReference>
<reference evidence="2 3" key="1">
    <citation type="submission" date="2015-01" db="EMBL/GenBank/DDBJ databases">
        <title>Lifestyle Evolution in Cyanobacterial Symbionts of Sponges.</title>
        <authorList>
            <person name="Burgsdorf I."/>
            <person name="Slaby B.M."/>
            <person name="Handley K.M."/>
            <person name="Haber M."/>
            <person name="Blom J."/>
            <person name="Marshall C.W."/>
            <person name="Gilbert J.A."/>
            <person name="Hentschel U."/>
            <person name="Steindler L."/>
        </authorList>
    </citation>
    <scope>NUCLEOTIDE SEQUENCE [LARGE SCALE GENOMIC DNA]</scope>
    <source>
        <strain evidence="2">142</strain>
    </source>
</reference>
<proteinExistence type="predicted"/>
<name>A0A6N3X649_9SYNE</name>
<evidence type="ECO:0000313" key="2">
    <source>
        <dbReference type="EMBL" id="KKZ10516.1"/>
    </source>
</evidence>